<comment type="caution">
    <text evidence="7">The sequence shown here is derived from an EMBL/GenBank/DDBJ whole genome shotgun (WGS) entry which is preliminary data.</text>
</comment>
<name>A0A4Y7RS50_9FIRM</name>
<organism evidence="7 8">
    <name type="scientific">Pelotomaculum propionicicum</name>
    <dbReference type="NCBI Taxonomy" id="258475"/>
    <lineage>
        <taxon>Bacteria</taxon>
        <taxon>Bacillati</taxon>
        <taxon>Bacillota</taxon>
        <taxon>Clostridia</taxon>
        <taxon>Eubacteriales</taxon>
        <taxon>Desulfotomaculaceae</taxon>
        <taxon>Pelotomaculum</taxon>
    </lineage>
</organism>
<evidence type="ECO:0000256" key="6">
    <source>
        <dbReference type="SAM" id="Phobius"/>
    </source>
</evidence>
<reference evidence="7 8" key="1">
    <citation type="journal article" date="2018" name="Environ. Microbiol.">
        <title>Novel energy conservation strategies and behaviour of Pelotomaculum schinkii driving syntrophic propionate catabolism.</title>
        <authorList>
            <person name="Hidalgo-Ahumada C.A.P."/>
            <person name="Nobu M.K."/>
            <person name="Narihiro T."/>
            <person name="Tamaki H."/>
            <person name="Liu W.T."/>
            <person name="Kamagata Y."/>
            <person name="Stams A.J.M."/>
            <person name="Imachi H."/>
            <person name="Sousa D.Z."/>
        </authorList>
    </citation>
    <scope>NUCLEOTIDE SEQUENCE [LARGE SCALE GENOMIC DNA]</scope>
    <source>
        <strain evidence="7 8">MGP</strain>
    </source>
</reference>
<dbReference type="PANTHER" id="PTHR38601">
    <property type="entry name" value="HYDROGENASE-4 COMPONENT E"/>
    <property type="match status" value="1"/>
</dbReference>
<proteinExistence type="predicted"/>
<evidence type="ECO:0000256" key="1">
    <source>
        <dbReference type="ARBA" id="ARBA00004651"/>
    </source>
</evidence>
<dbReference type="InterPro" id="IPR039428">
    <property type="entry name" value="NUOK/Mnh_C1-like"/>
</dbReference>
<keyword evidence="5 6" id="KW-0472">Membrane</keyword>
<feature type="transmembrane region" description="Helical" evidence="6">
    <location>
        <begin position="184"/>
        <end position="206"/>
    </location>
</feature>
<dbReference type="EC" id="1.-.-.-" evidence="7"/>
<keyword evidence="4 6" id="KW-1133">Transmembrane helix</keyword>
<dbReference type="EMBL" id="QFFZ01000011">
    <property type="protein sequence ID" value="TEB11825.1"/>
    <property type="molecule type" value="Genomic_DNA"/>
</dbReference>
<evidence type="ECO:0000256" key="4">
    <source>
        <dbReference type="ARBA" id="ARBA00022989"/>
    </source>
</evidence>
<feature type="transmembrane region" description="Helical" evidence="6">
    <location>
        <begin position="93"/>
        <end position="113"/>
    </location>
</feature>
<evidence type="ECO:0000313" key="7">
    <source>
        <dbReference type="EMBL" id="TEB11825.1"/>
    </source>
</evidence>
<dbReference type="Gene3D" id="1.10.287.3510">
    <property type="match status" value="1"/>
</dbReference>
<evidence type="ECO:0000256" key="3">
    <source>
        <dbReference type="ARBA" id="ARBA00022692"/>
    </source>
</evidence>
<accession>A0A4Y7RS50</accession>
<dbReference type="RefSeq" id="WP_134213280.1">
    <property type="nucleotide sequence ID" value="NZ_QFFZ01000011.1"/>
</dbReference>
<dbReference type="GO" id="GO:0005886">
    <property type="term" value="C:plasma membrane"/>
    <property type="evidence" value="ECO:0007669"/>
    <property type="project" value="UniProtKB-SubCell"/>
</dbReference>
<dbReference type="GO" id="GO:0016491">
    <property type="term" value="F:oxidoreductase activity"/>
    <property type="evidence" value="ECO:0007669"/>
    <property type="project" value="UniProtKB-KW"/>
</dbReference>
<feature type="transmembrane region" description="Helical" evidence="6">
    <location>
        <begin position="133"/>
        <end position="151"/>
    </location>
</feature>
<feature type="transmembrane region" description="Helical" evidence="6">
    <location>
        <begin position="58"/>
        <end position="81"/>
    </location>
</feature>
<keyword evidence="2" id="KW-1003">Cell membrane</keyword>
<sequence>MFEHSSVLQGLSLALVATSLTALEIRQLKYAVMAYFAQALLLAALLIAYAALLPNHTLYLWSATVLVTKAGIIPLLLWHYLKRMPATETPNALGFGLSLLTGAAVLAGFFRLVDGHMSWLAPFPEIAGEPYGTNLSVAFTILAFGLYGLLSRRDALKAVIGVCLIENAVHLSLVSLALSLPETAMIGVVTDVVLSVWILLIIVAGIHEKVGSTDMREMAKLWG</sequence>
<evidence type="ECO:0000313" key="8">
    <source>
        <dbReference type="Proteomes" id="UP000297597"/>
    </source>
</evidence>
<evidence type="ECO:0000256" key="5">
    <source>
        <dbReference type="ARBA" id="ARBA00023136"/>
    </source>
</evidence>
<protein>
    <submittedName>
        <fullName evidence="7">Hydrogenase-4 component E</fullName>
        <ecNumber evidence="7">1.-.-.-</ecNumber>
    </submittedName>
</protein>
<dbReference type="PANTHER" id="PTHR38601:SF1">
    <property type="entry name" value="HYDROGENASE-4 COMPONENT E"/>
    <property type="match status" value="1"/>
</dbReference>
<comment type="subcellular location">
    <subcellularLocation>
        <location evidence="1">Cell membrane</location>
        <topology evidence="1">Multi-pass membrane protein</topology>
    </subcellularLocation>
</comment>
<dbReference type="Proteomes" id="UP000297597">
    <property type="component" value="Unassembled WGS sequence"/>
</dbReference>
<feature type="transmembrane region" description="Helical" evidence="6">
    <location>
        <begin position="30"/>
        <end position="52"/>
    </location>
</feature>
<keyword evidence="7" id="KW-0560">Oxidoreductase</keyword>
<dbReference type="AlphaFoldDB" id="A0A4Y7RS50"/>
<dbReference type="OrthoDB" id="5298295at2"/>
<dbReference type="InterPro" id="IPR038730">
    <property type="entry name" value="HyfE-like"/>
</dbReference>
<keyword evidence="3 6" id="KW-0812">Transmembrane</keyword>
<evidence type="ECO:0000256" key="2">
    <source>
        <dbReference type="ARBA" id="ARBA00022475"/>
    </source>
</evidence>
<gene>
    <name evidence="7" type="primary">hyfE</name>
    <name evidence="7" type="ORF">Pmgp_01403</name>
</gene>
<dbReference type="Pfam" id="PF00420">
    <property type="entry name" value="Oxidored_q2"/>
    <property type="match status" value="1"/>
</dbReference>
<feature type="transmembrane region" description="Helical" evidence="6">
    <location>
        <begin position="158"/>
        <end position="178"/>
    </location>
</feature>
<keyword evidence="8" id="KW-1185">Reference proteome</keyword>